<evidence type="ECO:0000313" key="2">
    <source>
        <dbReference type="EMBL" id="KAK3335389.1"/>
    </source>
</evidence>
<feature type="compositionally biased region" description="Low complexity" evidence="1">
    <location>
        <begin position="728"/>
        <end position="743"/>
    </location>
</feature>
<feature type="compositionally biased region" description="Basic and acidic residues" evidence="1">
    <location>
        <begin position="402"/>
        <end position="414"/>
    </location>
</feature>
<feature type="region of interest" description="Disordered" evidence="1">
    <location>
        <begin position="340"/>
        <end position="362"/>
    </location>
</feature>
<sequence>MVKPLSESLQRLRRAQHAITRRRRRSRVRVSFNHSTSSKGSAAKASRQSRQNNHVQHAATTATAPDPWQEAETRNSVKDRKDNGPYPLFARHCPSSSQDGARCLGSPSKRRRSSPKKPIEKDARQAVGQTTQDRPYWGALPQSPARSPPESSARAAQPRLQSGHAQPGAGDEESLANSAKQEGHFSIKRRPVPTGPTSPRYLVFPKPPSQQIPPGLDSRLGTTISRSESVRRSLSQQRRLSSLVPAGQGLSQLPLVPRPVEIPPCFREADNLAKSSRQKKVDKFKKDLEDFSKTAHAPSQIPERVTKEKERQVSVNTVQELLPFRQQFVAAGLAVTSVDQKAPQKSETCLSPRSDSSGDDRLRFDGVTEFAQQTAGGGSKESSNETVIHFQQHDALSLAVVEEPRSKGPKERSKDKSKKMKPNGKIAPLLQTPESSPPEIFIEQEQLQPTRRKLFKPRPSAVFLTSKPLPTQPSLVSPTDSKDPRGTTHKDPGELVQSKLSEPASNPHAVAILPQASVGDPRVDPLAFFSEPSQSKQVVRVGDVEKSLPALPTMRVSSQIRHGVIVPGKASWVPGDRKLPMTIVEEMEPSPGRQDIVIDESCIIRRTGTAISKAQNKENITIESPEKAVDTSLDSKLELPETWKNAVSTPSSFEKALDDVVRKLEDMEENRTVAGSVKLQPRSKGIPSKVPSPSQRLQRAAAIRRQRMAEHAIQDLEPVKRSAPPAPSRSASRLATRSSSNSRKTSKPAKEKAAVPPHDDKDISNRDVLKGLKIVCAASADEDLDAWIRSKTGLRLRRFLADLKTFESLSEDGILAVDGQRAKERKSEKRRLQAERDGQAHVSTEAP</sequence>
<feature type="compositionally biased region" description="Basic and acidic residues" evidence="1">
    <location>
        <begin position="480"/>
        <end position="493"/>
    </location>
</feature>
<feature type="region of interest" description="Disordered" evidence="1">
    <location>
        <begin position="712"/>
        <end position="764"/>
    </location>
</feature>
<feature type="compositionally biased region" description="Polar residues" evidence="1">
    <location>
        <begin position="52"/>
        <end position="63"/>
    </location>
</feature>
<feature type="compositionally biased region" description="Basic residues" evidence="1">
    <location>
        <begin position="11"/>
        <end position="28"/>
    </location>
</feature>
<gene>
    <name evidence="2" type="ORF">B0T19DRAFT_406282</name>
</gene>
<evidence type="ECO:0000256" key="1">
    <source>
        <dbReference type="SAM" id="MobiDB-lite"/>
    </source>
</evidence>
<feature type="region of interest" description="Disordered" evidence="1">
    <location>
        <begin position="818"/>
        <end position="847"/>
    </location>
</feature>
<accession>A0AAE0MLF5</accession>
<dbReference type="EMBL" id="JAUEPO010000001">
    <property type="protein sequence ID" value="KAK3335389.1"/>
    <property type="molecule type" value="Genomic_DNA"/>
</dbReference>
<dbReference type="AlphaFoldDB" id="A0AAE0MLF5"/>
<reference evidence="2" key="2">
    <citation type="submission" date="2023-06" db="EMBL/GenBank/DDBJ databases">
        <authorList>
            <consortium name="Lawrence Berkeley National Laboratory"/>
            <person name="Haridas S."/>
            <person name="Hensen N."/>
            <person name="Bonometti L."/>
            <person name="Westerberg I."/>
            <person name="Brannstrom I.O."/>
            <person name="Guillou S."/>
            <person name="Cros-Aarteil S."/>
            <person name="Calhoun S."/>
            <person name="Kuo A."/>
            <person name="Mondo S."/>
            <person name="Pangilinan J."/>
            <person name="Riley R."/>
            <person name="Labutti K."/>
            <person name="Andreopoulos B."/>
            <person name="Lipzen A."/>
            <person name="Chen C."/>
            <person name="Yanf M."/>
            <person name="Daum C."/>
            <person name="Ng V."/>
            <person name="Clum A."/>
            <person name="Steindorff A."/>
            <person name="Ohm R."/>
            <person name="Martin F."/>
            <person name="Silar P."/>
            <person name="Natvig D."/>
            <person name="Lalanne C."/>
            <person name="Gautier V."/>
            <person name="Ament-Velasquez S.L."/>
            <person name="Kruys A."/>
            <person name="Hutchinson M.I."/>
            <person name="Powell A.J."/>
            <person name="Barry K."/>
            <person name="Miller A.N."/>
            <person name="Grigoriev I.V."/>
            <person name="Debuchy R."/>
            <person name="Gladieux P."/>
            <person name="Thoren M.H."/>
            <person name="Johannesson H."/>
        </authorList>
    </citation>
    <scope>NUCLEOTIDE SEQUENCE</scope>
    <source>
        <strain evidence="2">SMH4131-1</strain>
    </source>
</reference>
<feature type="compositionally biased region" description="Basic and acidic residues" evidence="1">
    <location>
        <begin position="820"/>
        <end position="839"/>
    </location>
</feature>
<dbReference type="Proteomes" id="UP001286456">
    <property type="component" value="Unassembled WGS sequence"/>
</dbReference>
<feature type="compositionally biased region" description="Low complexity" evidence="1">
    <location>
        <begin position="29"/>
        <end position="51"/>
    </location>
</feature>
<feature type="region of interest" description="Disordered" evidence="1">
    <location>
        <begin position="1"/>
        <end position="227"/>
    </location>
</feature>
<proteinExistence type="predicted"/>
<feature type="compositionally biased region" description="Basic and acidic residues" evidence="1">
    <location>
        <begin position="71"/>
        <end position="83"/>
    </location>
</feature>
<feature type="compositionally biased region" description="Polar residues" evidence="1">
    <location>
        <begin position="468"/>
        <end position="479"/>
    </location>
</feature>
<organism evidence="2 3">
    <name type="scientific">Cercophora scortea</name>
    <dbReference type="NCBI Taxonomy" id="314031"/>
    <lineage>
        <taxon>Eukaryota</taxon>
        <taxon>Fungi</taxon>
        <taxon>Dikarya</taxon>
        <taxon>Ascomycota</taxon>
        <taxon>Pezizomycotina</taxon>
        <taxon>Sordariomycetes</taxon>
        <taxon>Sordariomycetidae</taxon>
        <taxon>Sordariales</taxon>
        <taxon>Lasiosphaeriaceae</taxon>
        <taxon>Cercophora</taxon>
    </lineage>
</organism>
<protein>
    <submittedName>
        <fullName evidence="2">Uncharacterized protein</fullName>
    </submittedName>
</protein>
<comment type="caution">
    <text evidence="2">The sequence shown here is derived from an EMBL/GenBank/DDBJ whole genome shotgun (WGS) entry which is preliminary data.</text>
</comment>
<feature type="region of interest" description="Disordered" evidence="1">
    <location>
        <begin position="462"/>
        <end position="506"/>
    </location>
</feature>
<name>A0AAE0MLF5_9PEZI</name>
<feature type="region of interest" description="Disordered" evidence="1">
    <location>
        <begin position="396"/>
        <end position="438"/>
    </location>
</feature>
<evidence type="ECO:0000313" key="3">
    <source>
        <dbReference type="Proteomes" id="UP001286456"/>
    </source>
</evidence>
<feature type="compositionally biased region" description="Polar residues" evidence="1">
    <location>
        <begin position="340"/>
        <end position="355"/>
    </location>
</feature>
<keyword evidence="3" id="KW-1185">Reference proteome</keyword>
<feature type="region of interest" description="Disordered" evidence="1">
    <location>
        <begin position="670"/>
        <end position="696"/>
    </location>
</feature>
<reference evidence="2" key="1">
    <citation type="journal article" date="2023" name="Mol. Phylogenet. Evol.">
        <title>Genome-scale phylogeny and comparative genomics of the fungal order Sordariales.</title>
        <authorList>
            <person name="Hensen N."/>
            <person name="Bonometti L."/>
            <person name="Westerberg I."/>
            <person name="Brannstrom I.O."/>
            <person name="Guillou S."/>
            <person name="Cros-Aarteil S."/>
            <person name="Calhoun S."/>
            <person name="Haridas S."/>
            <person name="Kuo A."/>
            <person name="Mondo S."/>
            <person name="Pangilinan J."/>
            <person name="Riley R."/>
            <person name="LaButti K."/>
            <person name="Andreopoulos B."/>
            <person name="Lipzen A."/>
            <person name="Chen C."/>
            <person name="Yan M."/>
            <person name="Daum C."/>
            <person name="Ng V."/>
            <person name="Clum A."/>
            <person name="Steindorff A."/>
            <person name="Ohm R.A."/>
            <person name="Martin F."/>
            <person name="Silar P."/>
            <person name="Natvig D.O."/>
            <person name="Lalanne C."/>
            <person name="Gautier V."/>
            <person name="Ament-Velasquez S.L."/>
            <person name="Kruys A."/>
            <person name="Hutchinson M.I."/>
            <person name="Powell A.J."/>
            <person name="Barry K."/>
            <person name="Miller A.N."/>
            <person name="Grigoriev I.V."/>
            <person name="Debuchy R."/>
            <person name="Gladieux P."/>
            <person name="Hiltunen Thoren M."/>
            <person name="Johannesson H."/>
        </authorList>
    </citation>
    <scope>NUCLEOTIDE SEQUENCE</scope>
    <source>
        <strain evidence="2">SMH4131-1</strain>
    </source>
</reference>
<feature type="compositionally biased region" description="Low complexity" evidence="1">
    <location>
        <begin position="141"/>
        <end position="159"/>
    </location>
</feature>
<feature type="compositionally biased region" description="Basic and acidic residues" evidence="1">
    <location>
        <begin position="748"/>
        <end position="764"/>
    </location>
</feature>